<feature type="transmembrane region" description="Helical" evidence="7">
    <location>
        <begin position="47"/>
        <end position="71"/>
    </location>
</feature>
<feature type="transmembrane region" description="Helical" evidence="7">
    <location>
        <begin position="91"/>
        <end position="115"/>
    </location>
</feature>
<feature type="transmembrane region" description="Helical" evidence="7">
    <location>
        <begin position="309"/>
        <end position="330"/>
    </location>
</feature>
<feature type="transmembrane region" description="Helical" evidence="7">
    <location>
        <begin position="472"/>
        <end position="490"/>
    </location>
</feature>
<organism evidence="9 10">
    <name type="scientific">Penicillium brasilianum</name>
    <dbReference type="NCBI Taxonomy" id="104259"/>
    <lineage>
        <taxon>Eukaryota</taxon>
        <taxon>Fungi</taxon>
        <taxon>Dikarya</taxon>
        <taxon>Ascomycota</taxon>
        <taxon>Pezizomycotina</taxon>
        <taxon>Eurotiomycetes</taxon>
        <taxon>Eurotiomycetidae</taxon>
        <taxon>Eurotiales</taxon>
        <taxon>Aspergillaceae</taxon>
        <taxon>Penicillium</taxon>
    </lineage>
</organism>
<dbReference type="PANTHER" id="PTHR48022">
    <property type="entry name" value="PLASTIDIC GLUCOSE TRANSPORTER 4"/>
    <property type="match status" value="1"/>
</dbReference>
<feature type="transmembrane region" description="Helical" evidence="7">
    <location>
        <begin position="372"/>
        <end position="391"/>
    </location>
</feature>
<evidence type="ECO:0000313" key="9">
    <source>
        <dbReference type="EMBL" id="OOQ91055.1"/>
    </source>
</evidence>
<dbReference type="Pfam" id="PF00083">
    <property type="entry name" value="Sugar_tr"/>
    <property type="match status" value="1"/>
</dbReference>
<feature type="transmembrane region" description="Helical" evidence="7">
    <location>
        <begin position="153"/>
        <end position="176"/>
    </location>
</feature>
<evidence type="ECO:0000256" key="7">
    <source>
        <dbReference type="SAM" id="Phobius"/>
    </source>
</evidence>
<feature type="transmembrane region" description="Helical" evidence="7">
    <location>
        <begin position="397"/>
        <end position="421"/>
    </location>
</feature>
<feature type="transmembrane region" description="Helical" evidence="7">
    <location>
        <begin position="442"/>
        <end position="460"/>
    </location>
</feature>
<dbReference type="InterPro" id="IPR050360">
    <property type="entry name" value="MFS_Sugar_Transporters"/>
</dbReference>
<reference evidence="10" key="1">
    <citation type="submission" date="2015-09" db="EMBL/GenBank/DDBJ databases">
        <authorList>
            <person name="Fill T.P."/>
            <person name="Baretta J.F."/>
            <person name="de Almeida L.G."/>
            <person name="Rocha M."/>
            <person name="de Souza D.H."/>
            <person name="Malavazi I."/>
            <person name="Cerdeira L.T."/>
            <person name="Hong H."/>
            <person name="Samborskyy M."/>
            <person name="de Vasconcelos A.T."/>
            <person name="Leadlay P."/>
            <person name="Rodrigues-Filho E."/>
        </authorList>
    </citation>
    <scope>NUCLEOTIDE SEQUENCE [LARGE SCALE GENOMIC DNA]</scope>
    <source>
        <strain evidence="10">LaBioMMi 136</strain>
    </source>
</reference>
<feature type="region of interest" description="Disordered" evidence="6">
    <location>
        <begin position="1"/>
        <end position="35"/>
    </location>
</feature>
<keyword evidence="3 7" id="KW-0812">Transmembrane</keyword>
<comment type="similarity">
    <text evidence="2">Belongs to the major facilitator superfamily. Sugar transporter (TC 2.A.1.1) family.</text>
</comment>
<evidence type="ECO:0000256" key="2">
    <source>
        <dbReference type="ARBA" id="ARBA00010992"/>
    </source>
</evidence>
<feature type="transmembrane region" description="Helical" evidence="7">
    <location>
        <begin position="122"/>
        <end position="141"/>
    </location>
</feature>
<dbReference type="GO" id="GO:0016020">
    <property type="term" value="C:membrane"/>
    <property type="evidence" value="ECO:0007669"/>
    <property type="project" value="UniProtKB-SubCell"/>
</dbReference>
<proteinExistence type="inferred from homology"/>
<dbReference type="SUPFAM" id="SSF103473">
    <property type="entry name" value="MFS general substrate transporter"/>
    <property type="match status" value="1"/>
</dbReference>
<feature type="transmembrane region" description="Helical" evidence="7">
    <location>
        <begin position="188"/>
        <end position="211"/>
    </location>
</feature>
<dbReference type="Proteomes" id="UP000190744">
    <property type="component" value="Unassembled WGS sequence"/>
</dbReference>
<dbReference type="InterPro" id="IPR020846">
    <property type="entry name" value="MFS_dom"/>
</dbReference>
<comment type="subcellular location">
    <subcellularLocation>
        <location evidence="1">Membrane</location>
        <topology evidence="1">Multi-pass membrane protein</topology>
    </subcellularLocation>
</comment>
<dbReference type="InterPro" id="IPR005828">
    <property type="entry name" value="MFS_sugar_transport-like"/>
</dbReference>
<evidence type="ECO:0000256" key="6">
    <source>
        <dbReference type="SAM" id="MobiDB-lite"/>
    </source>
</evidence>
<feature type="domain" description="Major facilitator superfamily (MFS) profile" evidence="8">
    <location>
        <begin position="50"/>
        <end position="494"/>
    </location>
</feature>
<dbReference type="InterPro" id="IPR036259">
    <property type="entry name" value="MFS_trans_sf"/>
</dbReference>
<protein>
    <recommendedName>
        <fullName evidence="8">Major facilitator superfamily (MFS) profile domain-containing protein</fullName>
    </recommendedName>
</protein>
<evidence type="ECO:0000313" key="10">
    <source>
        <dbReference type="Proteomes" id="UP000190744"/>
    </source>
</evidence>
<evidence type="ECO:0000256" key="1">
    <source>
        <dbReference type="ARBA" id="ARBA00004141"/>
    </source>
</evidence>
<keyword evidence="5 7" id="KW-0472">Membrane</keyword>
<accession>A0A1S9RZY7</accession>
<evidence type="ECO:0000256" key="5">
    <source>
        <dbReference type="ARBA" id="ARBA00023136"/>
    </source>
</evidence>
<comment type="caution">
    <text evidence="9">The sequence shown here is derived from an EMBL/GenBank/DDBJ whole genome shotgun (WGS) entry which is preliminary data.</text>
</comment>
<dbReference type="EMBL" id="LJBN01000024">
    <property type="protein sequence ID" value="OOQ91055.1"/>
    <property type="molecule type" value="Genomic_DNA"/>
</dbReference>
<dbReference type="GO" id="GO:0005351">
    <property type="term" value="F:carbohydrate:proton symporter activity"/>
    <property type="evidence" value="ECO:0007669"/>
    <property type="project" value="TreeGrafter"/>
</dbReference>
<dbReference type="AlphaFoldDB" id="A0A1S9RZY7"/>
<sequence length="524" mass="56884">MGETDNVDKGGQGGLEHLEQVSPGQKYEEGHQVQRSPWEAAKQSPKVILCCVVMSLSPFVTGFDNLIIGLMTAMPAFQSTYGDSSGVIPALWLSLWTSMVAVGVVVGAMLAGLVSDRWGCRVAVMIGGLTAVTGSMICTFADELDVLQHRRVLFLFGKIIIGCGLGFMLPASQTYISEVAPAELKGPLLGAYLLSMVCGQIIAVAGINARIMIFTRIGYRLLLAIEAVPTGVAALTPFFIPESPHYFVKKGDLTKATAAYTRLLSKEEAQPAVYSLTCALEHERDIPGSAEAPTFQECFRGANWRRTRIVWYANMLQSFVGIAMIQNATYFLELGGMSAQNALNVTTASLCLMVPAVFISWYLMARVGRRTILLWGTSAITVLWLAIGIAGCFDNMTAFWFVGCAIVVTNFVYGLSVGSVYPVVASETSNLHLRAKTQATGFALQFLVSWVFQYVVPYMYSTDEGNLGGKVGFIFAGLSALVLVVIFFEIPEMKGMGVEELDARFEQRVSTRTFQRAANPQTEG</sequence>
<gene>
    <name evidence="9" type="ORF">PEBR_02303</name>
</gene>
<evidence type="ECO:0000256" key="4">
    <source>
        <dbReference type="ARBA" id="ARBA00022989"/>
    </source>
</evidence>
<feature type="transmembrane region" description="Helical" evidence="7">
    <location>
        <begin position="342"/>
        <end position="365"/>
    </location>
</feature>
<evidence type="ECO:0000256" key="3">
    <source>
        <dbReference type="ARBA" id="ARBA00022692"/>
    </source>
</evidence>
<name>A0A1S9RZY7_PENBI</name>
<dbReference type="PROSITE" id="PS50850">
    <property type="entry name" value="MFS"/>
    <property type="match status" value="1"/>
</dbReference>
<keyword evidence="4 7" id="KW-1133">Transmembrane helix</keyword>
<dbReference type="PANTHER" id="PTHR48022:SF41">
    <property type="entry name" value="MAJOR FACILITATOR SUPERFAMILY (MFS) PROFILE DOMAIN-CONTAINING PROTEIN"/>
    <property type="match status" value="1"/>
</dbReference>
<dbReference type="Gene3D" id="1.20.1250.20">
    <property type="entry name" value="MFS general substrate transporter like domains"/>
    <property type="match status" value="1"/>
</dbReference>
<evidence type="ECO:0000259" key="8">
    <source>
        <dbReference type="PROSITE" id="PS50850"/>
    </source>
</evidence>